<name>K6YY02_9ALTE</name>
<dbReference type="EMBL" id="BAEO01000063">
    <property type="protein sequence ID" value="GAC21638.1"/>
    <property type="molecule type" value="Genomic_DNA"/>
</dbReference>
<comment type="caution">
    <text evidence="2">The sequence shown here is derived from an EMBL/GenBank/DDBJ whole genome shotgun (WGS) entry which is preliminary data.</text>
</comment>
<feature type="region of interest" description="Disordered" evidence="1">
    <location>
        <begin position="27"/>
        <end position="47"/>
    </location>
</feature>
<organism evidence="2 3">
    <name type="scientific">Paraglaciecola arctica BSs20135</name>
    <dbReference type="NCBI Taxonomy" id="493475"/>
    <lineage>
        <taxon>Bacteria</taxon>
        <taxon>Pseudomonadati</taxon>
        <taxon>Pseudomonadota</taxon>
        <taxon>Gammaproteobacteria</taxon>
        <taxon>Alteromonadales</taxon>
        <taxon>Alteromonadaceae</taxon>
        <taxon>Paraglaciecola</taxon>
    </lineage>
</organism>
<keyword evidence="3" id="KW-1185">Reference proteome</keyword>
<proteinExistence type="predicted"/>
<protein>
    <submittedName>
        <fullName evidence="2">Uncharacterized protein</fullName>
    </submittedName>
</protein>
<gene>
    <name evidence="2" type="ORF">GARC_4697</name>
</gene>
<reference evidence="2 3" key="1">
    <citation type="journal article" date="2017" name="Antonie Van Leeuwenhoek">
        <title>Rhizobium rhizosphaerae sp. nov., a novel species isolated from rice rhizosphere.</title>
        <authorList>
            <person name="Zhao J.J."/>
            <person name="Zhang J."/>
            <person name="Zhang R.J."/>
            <person name="Zhang C.W."/>
            <person name="Yin H.Q."/>
            <person name="Zhang X.X."/>
        </authorList>
    </citation>
    <scope>NUCLEOTIDE SEQUENCE [LARGE SCALE GENOMIC DNA]</scope>
    <source>
        <strain evidence="2 3">BSs20135</strain>
    </source>
</reference>
<evidence type="ECO:0000313" key="3">
    <source>
        <dbReference type="Proteomes" id="UP000006327"/>
    </source>
</evidence>
<dbReference type="AlphaFoldDB" id="K6YY02"/>
<evidence type="ECO:0000313" key="2">
    <source>
        <dbReference type="EMBL" id="GAC21638.1"/>
    </source>
</evidence>
<accession>K6YY02</accession>
<evidence type="ECO:0000256" key="1">
    <source>
        <dbReference type="SAM" id="MobiDB-lite"/>
    </source>
</evidence>
<dbReference type="Proteomes" id="UP000006327">
    <property type="component" value="Unassembled WGS sequence"/>
</dbReference>
<sequence>MKSFALERRFSGYSFFAAEKRVTGSKGFESKTGMDASKRSACTFGNN</sequence>